<gene>
    <name evidence="9" type="ORF">B9O19_00044</name>
</gene>
<evidence type="ECO:0000256" key="4">
    <source>
        <dbReference type="ARBA" id="ARBA00022729"/>
    </source>
</evidence>
<keyword evidence="4 7" id="KW-0732">Signal</keyword>
<evidence type="ECO:0000256" key="6">
    <source>
        <dbReference type="ARBA" id="ARBA00023288"/>
    </source>
</evidence>
<evidence type="ECO:0000256" key="7">
    <source>
        <dbReference type="SAM" id="SignalP"/>
    </source>
</evidence>
<dbReference type="SUPFAM" id="SSF53822">
    <property type="entry name" value="Periplasmic binding protein-like I"/>
    <property type="match status" value="1"/>
</dbReference>
<dbReference type="InterPro" id="IPR028082">
    <property type="entry name" value="Peripla_BP_I"/>
</dbReference>
<name>A0A2K9NYW2_9FIRM</name>
<evidence type="ECO:0000256" key="1">
    <source>
        <dbReference type="ARBA" id="ARBA00004193"/>
    </source>
</evidence>
<evidence type="ECO:0000256" key="5">
    <source>
        <dbReference type="ARBA" id="ARBA00023136"/>
    </source>
</evidence>
<keyword evidence="6 9" id="KW-0449">Lipoprotein</keyword>
<evidence type="ECO:0000259" key="8">
    <source>
        <dbReference type="Pfam" id="PF02608"/>
    </source>
</evidence>
<dbReference type="CDD" id="cd06354">
    <property type="entry name" value="PBP1_PrnA-like"/>
    <property type="match status" value="1"/>
</dbReference>
<evidence type="ECO:0000256" key="2">
    <source>
        <dbReference type="ARBA" id="ARBA00008610"/>
    </source>
</evidence>
<keyword evidence="5" id="KW-0472">Membrane</keyword>
<dbReference type="GO" id="GO:0005886">
    <property type="term" value="C:plasma membrane"/>
    <property type="evidence" value="ECO:0007669"/>
    <property type="project" value="UniProtKB-SubCell"/>
</dbReference>
<dbReference type="Gene3D" id="3.40.50.2300">
    <property type="match status" value="2"/>
</dbReference>
<feature type="domain" description="ABC transporter substrate-binding protein PnrA-like" evidence="8">
    <location>
        <begin position="35"/>
        <end position="330"/>
    </location>
</feature>
<dbReference type="AlphaFoldDB" id="A0A2K9NYW2"/>
<dbReference type="PANTHER" id="PTHR34296:SF2">
    <property type="entry name" value="ABC TRANSPORTER GUANOSINE-BINDING PROTEIN NUPN"/>
    <property type="match status" value="1"/>
</dbReference>
<dbReference type="Pfam" id="PF02608">
    <property type="entry name" value="Bmp"/>
    <property type="match status" value="1"/>
</dbReference>
<dbReference type="Proteomes" id="UP000235589">
    <property type="component" value="Chromosome"/>
</dbReference>
<dbReference type="InterPro" id="IPR050957">
    <property type="entry name" value="BMP_lipoprotein"/>
</dbReference>
<protein>
    <submittedName>
        <fullName evidence="9">Basic membrane lipoprotein</fullName>
    </submittedName>
</protein>
<keyword evidence="10" id="KW-1185">Reference proteome</keyword>
<comment type="subcellular location">
    <subcellularLocation>
        <location evidence="1">Cell membrane</location>
        <topology evidence="1">Lipid-anchor</topology>
    </subcellularLocation>
</comment>
<dbReference type="RefSeq" id="WP_158648867.1">
    <property type="nucleotide sequence ID" value="NZ_CP020991.1"/>
</dbReference>
<dbReference type="KEGG" id="mpec:B9O19_00044"/>
<accession>A0A2K9NYW2</accession>
<organism evidence="9 10">
    <name type="scientific">Monoglobus pectinilyticus</name>
    <dbReference type="NCBI Taxonomy" id="1981510"/>
    <lineage>
        <taxon>Bacteria</taxon>
        <taxon>Bacillati</taxon>
        <taxon>Bacillota</taxon>
        <taxon>Clostridia</taxon>
        <taxon>Monoglobales</taxon>
        <taxon>Monoglobaceae</taxon>
        <taxon>Monoglobus</taxon>
    </lineage>
</organism>
<evidence type="ECO:0000313" key="9">
    <source>
        <dbReference type="EMBL" id="AUO18231.1"/>
    </source>
</evidence>
<feature type="signal peptide" evidence="7">
    <location>
        <begin position="1"/>
        <end position="21"/>
    </location>
</feature>
<sequence length="341" mass="37738">MKKFSVFFSVLSVIVVTILLSACGNTKSGRNNIYIVVDSVEKDSFLEETKSGVNDFCGDNNFNFESLTCKNESDFLNKLDFAGENGSLVWACGAYFFDDAKKAAEFNTKSKYVVLDSPSDDKTTNLFGVVFRTEESSFLVGYIAGMTTNTNQVGFVGGINDDNIATFEYGYKAGVEFAAKERKTNINISSEYVGSYADLAKAFSIGDEMYKAGNDVIYQAAGAAGLGVIESAVQNDRWVIGVDVDQSEIAPKNVLTSALKHCRAIAKYVSEDIIKNNFKNSNKNTYYFGLENGSVDIPSNHDNYSDELYEKTQNIKQKIISDEIIVPKNKDDYETFKKELQ</sequence>
<feature type="chain" id="PRO_5039303762" evidence="7">
    <location>
        <begin position="22"/>
        <end position="341"/>
    </location>
</feature>
<dbReference type="PANTHER" id="PTHR34296">
    <property type="entry name" value="TRANSCRIPTIONAL ACTIVATOR PROTEIN MED"/>
    <property type="match status" value="1"/>
</dbReference>
<reference evidence="9 10" key="1">
    <citation type="submission" date="2017-04" db="EMBL/GenBank/DDBJ databases">
        <title>Monoglobus pectinilyticus 14 draft genome.</title>
        <authorList>
            <person name="Kim C."/>
            <person name="Rosendale D.I."/>
            <person name="Kelly W.J."/>
            <person name="Tannock G.W."/>
            <person name="Patchett M.L."/>
            <person name="Jordens J.Z."/>
        </authorList>
    </citation>
    <scope>NUCLEOTIDE SEQUENCE [LARGE SCALE GENOMIC DNA]</scope>
    <source>
        <strain evidence="9 10">14</strain>
    </source>
</reference>
<dbReference type="OrthoDB" id="9769871at2"/>
<proteinExistence type="inferred from homology"/>
<evidence type="ECO:0000256" key="3">
    <source>
        <dbReference type="ARBA" id="ARBA00022475"/>
    </source>
</evidence>
<evidence type="ECO:0000313" key="10">
    <source>
        <dbReference type="Proteomes" id="UP000235589"/>
    </source>
</evidence>
<dbReference type="EMBL" id="CP020991">
    <property type="protein sequence ID" value="AUO18231.1"/>
    <property type="molecule type" value="Genomic_DNA"/>
</dbReference>
<dbReference type="InterPro" id="IPR003760">
    <property type="entry name" value="PnrA-like"/>
</dbReference>
<comment type="similarity">
    <text evidence="2">Belongs to the BMP lipoprotein family.</text>
</comment>
<dbReference type="PROSITE" id="PS51257">
    <property type="entry name" value="PROKAR_LIPOPROTEIN"/>
    <property type="match status" value="1"/>
</dbReference>
<dbReference type="GeneID" id="98061477"/>
<keyword evidence="3" id="KW-1003">Cell membrane</keyword>